<feature type="region of interest" description="Disordered" evidence="1">
    <location>
        <begin position="1"/>
        <end position="94"/>
    </location>
</feature>
<reference evidence="2 3" key="1">
    <citation type="submission" date="2023-01" db="EMBL/GenBank/DDBJ databases">
        <title>Analysis of 21 Apiospora genomes using comparative genomics revels a genus with tremendous synthesis potential of carbohydrate active enzymes and secondary metabolites.</title>
        <authorList>
            <person name="Sorensen T."/>
        </authorList>
    </citation>
    <scope>NUCLEOTIDE SEQUENCE [LARGE SCALE GENOMIC DNA]</scope>
    <source>
        <strain evidence="2 3">CBS 20057</strain>
    </source>
</reference>
<evidence type="ECO:0000313" key="2">
    <source>
        <dbReference type="EMBL" id="KAK8006261.1"/>
    </source>
</evidence>
<dbReference type="Proteomes" id="UP001396898">
    <property type="component" value="Unassembled WGS sequence"/>
</dbReference>
<accession>A0ABR1RA56</accession>
<organism evidence="2 3">
    <name type="scientific">Apiospora marii</name>
    <dbReference type="NCBI Taxonomy" id="335849"/>
    <lineage>
        <taxon>Eukaryota</taxon>
        <taxon>Fungi</taxon>
        <taxon>Dikarya</taxon>
        <taxon>Ascomycota</taxon>
        <taxon>Pezizomycotina</taxon>
        <taxon>Sordariomycetes</taxon>
        <taxon>Xylariomycetidae</taxon>
        <taxon>Amphisphaeriales</taxon>
        <taxon>Apiosporaceae</taxon>
        <taxon>Apiospora</taxon>
    </lineage>
</organism>
<comment type="caution">
    <text evidence="2">The sequence shown here is derived from an EMBL/GenBank/DDBJ whole genome shotgun (WGS) entry which is preliminary data.</text>
</comment>
<protein>
    <submittedName>
        <fullName evidence="2">Uncharacterized protein</fullName>
    </submittedName>
</protein>
<gene>
    <name evidence="2" type="ORF">PG991_012558</name>
</gene>
<sequence length="121" mass="13021">MNTSSPSHDPGLCGIGPSDSSEQFANMPVPVPGSTSSEAPPVPPKDRSMIPSHRPARSGSKAPDMTRSLKVLPNRPDPGPCWAPQKTKRSPMKPRVLRLPKSCLVDDLRQTRTHSLAVHGQ</sequence>
<dbReference type="EMBL" id="JAQQWI010000017">
    <property type="protein sequence ID" value="KAK8006261.1"/>
    <property type="molecule type" value="Genomic_DNA"/>
</dbReference>
<proteinExistence type="predicted"/>
<name>A0ABR1RA56_9PEZI</name>
<keyword evidence="3" id="KW-1185">Reference proteome</keyword>
<evidence type="ECO:0000256" key="1">
    <source>
        <dbReference type="SAM" id="MobiDB-lite"/>
    </source>
</evidence>
<evidence type="ECO:0000313" key="3">
    <source>
        <dbReference type="Proteomes" id="UP001396898"/>
    </source>
</evidence>